<evidence type="ECO:0000259" key="13">
    <source>
        <dbReference type="Pfam" id="PF05922"/>
    </source>
</evidence>
<comment type="similarity">
    <text evidence="2 10">Belongs to the peptidase S8 family.</text>
</comment>
<feature type="domain" description="Peptidase S8/S53" evidence="12">
    <location>
        <begin position="131"/>
        <end position="572"/>
    </location>
</feature>
<feature type="domain" description="Subtilisin-like protease fibronectin type-III" evidence="14">
    <location>
        <begin position="648"/>
        <end position="754"/>
    </location>
</feature>
<reference evidence="15 16" key="1">
    <citation type="submission" date="2020-10" db="EMBL/GenBank/DDBJ databases">
        <title>The Coptis chinensis genome and diversification of protoberbering-type alkaloids.</title>
        <authorList>
            <person name="Wang B."/>
            <person name="Shu S."/>
            <person name="Song C."/>
            <person name="Liu Y."/>
        </authorList>
    </citation>
    <scope>NUCLEOTIDE SEQUENCE [LARGE SCALE GENOMIC DNA]</scope>
    <source>
        <strain evidence="15">HL-2020</strain>
        <tissue evidence="15">Leaf</tissue>
    </source>
</reference>
<dbReference type="PANTHER" id="PTHR10795">
    <property type="entry name" value="PROPROTEIN CONVERTASE SUBTILISIN/KEXIN"/>
    <property type="match status" value="1"/>
</dbReference>
<dbReference type="GO" id="GO:0006508">
    <property type="term" value="P:proteolysis"/>
    <property type="evidence" value="ECO:0007669"/>
    <property type="project" value="UniProtKB-KW"/>
</dbReference>
<dbReference type="Pfam" id="PF00082">
    <property type="entry name" value="Peptidase_S8"/>
    <property type="match status" value="1"/>
</dbReference>
<evidence type="ECO:0000256" key="9">
    <source>
        <dbReference type="PIRSR" id="PIRSR615500-1"/>
    </source>
</evidence>
<dbReference type="Gene3D" id="2.60.40.2310">
    <property type="match status" value="1"/>
</dbReference>
<dbReference type="PRINTS" id="PR00723">
    <property type="entry name" value="SUBTILISIN"/>
</dbReference>
<dbReference type="OrthoDB" id="206201at2759"/>
<dbReference type="InterPro" id="IPR010259">
    <property type="entry name" value="S8pro/Inhibitor_I9"/>
</dbReference>
<evidence type="ECO:0000256" key="10">
    <source>
        <dbReference type="PROSITE-ProRule" id="PRU01240"/>
    </source>
</evidence>
<accession>A0A835MDH0</accession>
<dbReference type="GO" id="GO:0005576">
    <property type="term" value="C:extracellular region"/>
    <property type="evidence" value="ECO:0007669"/>
    <property type="project" value="UniProtKB-SubCell"/>
</dbReference>
<dbReference type="InterPro" id="IPR036852">
    <property type="entry name" value="Peptidase_S8/S53_dom_sf"/>
</dbReference>
<evidence type="ECO:0000256" key="11">
    <source>
        <dbReference type="SAM" id="SignalP"/>
    </source>
</evidence>
<keyword evidence="16" id="KW-1185">Reference proteome</keyword>
<dbReference type="InterPro" id="IPR037045">
    <property type="entry name" value="S8pro/Inhibitor_I9_sf"/>
</dbReference>
<dbReference type="Pfam" id="PF17766">
    <property type="entry name" value="fn3_6"/>
    <property type="match status" value="1"/>
</dbReference>
<keyword evidence="3" id="KW-0964">Secreted</keyword>
<evidence type="ECO:0000256" key="7">
    <source>
        <dbReference type="ARBA" id="ARBA00022825"/>
    </source>
</evidence>
<keyword evidence="6 10" id="KW-0378">Hydrolase</keyword>
<evidence type="ECO:0000256" key="2">
    <source>
        <dbReference type="ARBA" id="ARBA00011073"/>
    </source>
</evidence>
<evidence type="ECO:0000313" key="16">
    <source>
        <dbReference type="Proteomes" id="UP000631114"/>
    </source>
</evidence>
<evidence type="ECO:0000259" key="14">
    <source>
        <dbReference type="Pfam" id="PF17766"/>
    </source>
</evidence>
<dbReference type="FunFam" id="3.30.70.80:FF:000003">
    <property type="entry name" value="Subtilisin-like protease SBT1.9"/>
    <property type="match status" value="1"/>
</dbReference>
<organism evidence="15 16">
    <name type="scientific">Coptis chinensis</name>
    <dbReference type="NCBI Taxonomy" id="261450"/>
    <lineage>
        <taxon>Eukaryota</taxon>
        <taxon>Viridiplantae</taxon>
        <taxon>Streptophyta</taxon>
        <taxon>Embryophyta</taxon>
        <taxon>Tracheophyta</taxon>
        <taxon>Spermatophyta</taxon>
        <taxon>Magnoliopsida</taxon>
        <taxon>Ranunculales</taxon>
        <taxon>Ranunculaceae</taxon>
        <taxon>Coptidoideae</taxon>
        <taxon>Coptis</taxon>
    </lineage>
</organism>
<dbReference type="InterPro" id="IPR045051">
    <property type="entry name" value="SBT"/>
</dbReference>
<evidence type="ECO:0000256" key="6">
    <source>
        <dbReference type="ARBA" id="ARBA00022801"/>
    </source>
</evidence>
<dbReference type="PROSITE" id="PS00138">
    <property type="entry name" value="SUBTILASE_SER"/>
    <property type="match status" value="1"/>
</dbReference>
<comment type="caution">
    <text evidence="15">The sequence shown here is derived from an EMBL/GenBank/DDBJ whole genome shotgun (WGS) entry which is preliminary data.</text>
</comment>
<evidence type="ECO:0000256" key="4">
    <source>
        <dbReference type="ARBA" id="ARBA00022670"/>
    </source>
</evidence>
<dbReference type="PROSITE" id="PS51892">
    <property type="entry name" value="SUBTILASE"/>
    <property type="match status" value="1"/>
</dbReference>
<evidence type="ECO:0000256" key="8">
    <source>
        <dbReference type="ARBA" id="ARBA00023180"/>
    </source>
</evidence>
<feature type="active site" description="Charge relay system" evidence="9 10">
    <location>
        <position position="211"/>
    </location>
</feature>
<comment type="subcellular location">
    <subcellularLocation>
        <location evidence="1">Secreted</location>
    </subcellularLocation>
</comment>
<proteinExistence type="inferred from homology"/>
<dbReference type="Gene3D" id="3.40.50.200">
    <property type="entry name" value="Peptidase S8/S53 domain"/>
    <property type="match status" value="1"/>
</dbReference>
<feature type="domain" description="Inhibitor I9" evidence="13">
    <location>
        <begin position="28"/>
        <end position="104"/>
    </location>
</feature>
<dbReference type="CDD" id="cd04852">
    <property type="entry name" value="Peptidases_S8_3"/>
    <property type="match status" value="1"/>
</dbReference>
<evidence type="ECO:0000259" key="12">
    <source>
        <dbReference type="Pfam" id="PF00082"/>
    </source>
</evidence>
<keyword evidence="7 10" id="KW-0720">Serine protease</keyword>
<dbReference type="AlphaFoldDB" id="A0A835MDH0"/>
<dbReference type="FunFam" id="3.40.50.200:FF:000006">
    <property type="entry name" value="Subtilisin-like protease SBT1.5"/>
    <property type="match status" value="1"/>
</dbReference>
<feature type="signal peptide" evidence="11">
    <location>
        <begin position="1"/>
        <end position="22"/>
    </location>
</feature>
<dbReference type="GO" id="GO:0004252">
    <property type="term" value="F:serine-type endopeptidase activity"/>
    <property type="evidence" value="ECO:0007669"/>
    <property type="project" value="UniProtKB-UniRule"/>
</dbReference>
<keyword evidence="5 11" id="KW-0732">Signal</keyword>
<evidence type="ECO:0000256" key="1">
    <source>
        <dbReference type="ARBA" id="ARBA00004613"/>
    </source>
</evidence>
<dbReference type="Gene3D" id="3.30.70.80">
    <property type="entry name" value="Peptidase S8 propeptide/proteinase inhibitor I9"/>
    <property type="match status" value="1"/>
</dbReference>
<dbReference type="InterPro" id="IPR015500">
    <property type="entry name" value="Peptidase_S8_subtilisin-rel"/>
</dbReference>
<dbReference type="EMBL" id="JADFTS010000002">
    <property type="protein sequence ID" value="KAF9623049.1"/>
    <property type="molecule type" value="Genomic_DNA"/>
</dbReference>
<dbReference type="SUPFAM" id="SSF52743">
    <property type="entry name" value="Subtilisin-like"/>
    <property type="match status" value="1"/>
</dbReference>
<feature type="chain" id="PRO_5032571114" description="Subtilisin-like protease SBT1.9" evidence="11">
    <location>
        <begin position="23"/>
        <end position="758"/>
    </location>
</feature>
<feature type="active site" description="Charge relay system" evidence="9 10">
    <location>
        <position position="535"/>
    </location>
</feature>
<evidence type="ECO:0000256" key="5">
    <source>
        <dbReference type="ARBA" id="ARBA00022729"/>
    </source>
</evidence>
<gene>
    <name evidence="15" type="ORF">IFM89_036185</name>
</gene>
<dbReference type="CDD" id="cd02120">
    <property type="entry name" value="PA_subtilisin_like"/>
    <property type="match status" value="1"/>
</dbReference>
<keyword evidence="4 10" id="KW-0645">Protease</keyword>
<name>A0A835MDH0_9MAGN</name>
<dbReference type="Gene3D" id="3.50.30.30">
    <property type="match status" value="1"/>
</dbReference>
<dbReference type="InterPro" id="IPR000209">
    <property type="entry name" value="Peptidase_S8/S53_dom"/>
</dbReference>
<protein>
    <recommendedName>
        <fullName evidence="17">Subtilisin-like protease SBT1.9</fullName>
    </recommendedName>
</protein>
<dbReference type="Proteomes" id="UP000631114">
    <property type="component" value="Unassembled WGS sequence"/>
</dbReference>
<dbReference type="InterPro" id="IPR023828">
    <property type="entry name" value="Peptidase_S8_Ser-AS"/>
</dbReference>
<feature type="active site" description="Charge relay system" evidence="9 10">
    <location>
        <position position="140"/>
    </location>
</feature>
<dbReference type="InterPro" id="IPR041469">
    <property type="entry name" value="Subtilisin-like_FN3"/>
</dbReference>
<evidence type="ECO:0008006" key="17">
    <source>
        <dbReference type="Google" id="ProtNLM"/>
    </source>
</evidence>
<dbReference type="Pfam" id="PF05922">
    <property type="entry name" value="Inhibitor_I9"/>
    <property type="match status" value="1"/>
</dbReference>
<evidence type="ECO:0000313" key="15">
    <source>
        <dbReference type="EMBL" id="KAF9623049.1"/>
    </source>
</evidence>
<evidence type="ECO:0000256" key="3">
    <source>
        <dbReference type="ARBA" id="ARBA00022525"/>
    </source>
</evidence>
<dbReference type="InterPro" id="IPR034197">
    <property type="entry name" value="Peptidases_S8_3"/>
</dbReference>
<sequence>MALPSHMLFHAWLFITLHFVSSSVQRSTYLVHMNKADMPQAFSSHQHWYASTLQSLGATTTTTKPALLYSYDHAIHGFSASLSPSERIKLKELTGFISVQPDIPAYMETTHTYKFLSLNPDSGLWPASDYGKDVIIGVVDTGIWPESKSFNDDGMTDVPMRWKGECESGSSFNSSMCNRKLIGARFFNKGLIASHPGISINMNSTRDTAGHGTHTSSTASGNYVEGASFFGYGLGTARGMAPRARVAMYKALWDNGAYASDILAAIDSAINDGVDVISLSLGFGRIPLYLDPVAIASFAAVEKGIIVSVAAGNKGPDSATVQHGAPWLLTVGASATDRKFAGTLRLGNGVTIIGMSLFPENAIIQDIPLVYNDTIYDCDSTQKLSQAAKDKIVLCANTRDPTIQIFNLCESEAAGGILITDVTLFLEAGDILCPVVVLSPNSDEVETLMNYLNNNSSNHSVSMKFQQTIYGGRPAPVVSTYTSRGPSMDLPGVLKPDLIAPGSKILAAWPPNVRAAALRTGLALSSDFNLVTGTSMACPHAAGIAALLKGAHPEWSPAAIRSAMMTTATTLDNTSSYIRDMGNNYELATPLAMGAGHVDPNKALDPGLVYDTTSMDYVKFLCSMNYTEEQFLTITRSSTYDCSSSSQDLNYPSFFFAINSNDSTSSQNGMVAREFQREVTNVGDGAATYKANLTLMDGFSVSVTPDVLVFVEKYQKLTFALHMEGGLGEGKIVSYGFLTWVDDGEKHIVRSPIVATNI</sequence>
<keyword evidence="8" id="KW-0325">Glycoprotein</keyword>